<evidence type="ECO:0000313" key="11">
    <source>
        <dbReference type="Proteomes" id="UP000034329"/>
    </source>
</evidence>
<dbReference type="AlphaFoldDB" id="A0A0G1QPI9"/>
<comment type="caution">
    <text evidence="10">The sequence shown here is derived from an EMBL/GenBank/DDBJ whole genome shotgun (WGS) entry which is preliminary data.</text>
</comment>
<evidence type="ECO:0000256" key="8">
    <source>
        <dbReference type="SAM" id="Phobius"/>
    </source>
</evidence>
<feature type="transmembrane region" description="Helical" evidence="8">
    <location>
        <begin position="321"/>
        <end position="339"/>
    </location>
</feature>
<name>A0A0G1QPI9_9BACT</name>
<evidence type="ECO:0000259" key="9">
    <source>
        <dbReference type="Pfam" id="PF13231"/>
    </source>
</evidence>
<feature type="transmembrane region" description="Helical" evidence="8">
    <location>
        <begin position="113"/>
        <end position="129"/>
    </location>
</feature>
<evidence type="ECO:0000256" key="4">
    <source>
        <dbReference type="ARBA" id="ARBA00022679"/>
    </source>
</evidence>
<evidence type="ECO:0000256" key="3">
    <source>
        <dbReference type="ARBA" id="ARBA00022676"/>
    </source>
</evidence>
<feature type="transmembrane region" description="Helical" evidence="8">
    <location>
        <begin position="141"/>
        <end position="170"/>
    </location>
</feature>
<feature type="transmembrane region" description="Helical" evidence="8">
    <location>
        <begin position="244"/>
        <end position="264"/>
    </location>
</feature>
<evidence type="ECO:0000313" key="10">
    <source>
        <dbReference type="EMBL" id="KKU10545.1"/>
    </source>
</evidence>
<keyword evidence="5 8" id="KW-0812">Transmembrane</keyword>
<keyword evidence="2" id="KW-1003">Cell membrane</keyword>
<reference evidence="10 11" key="1">
    <citation type="journal article" date="2015" name="Nature">
        <title>rRNA introns, odd ribosomes, and small enigmatic genomes across a large radiation of phyla.</title>
        <authorList>
            <person name="Brown C.T."/>
            <person name="Hug L.A."/>
            <person name="Thomas B.C."/>
            <person name="Sharon I."/>
            <person name="Castelle C.J."/>
            <person name="Singh A."/>
            <person name="Wilkins M.J."/>
            <person name="Williams K.H."/>
            <person name="Banfield J.F."/>
        </authorList>
    </citation>
    <scope>NUCLEOTIDE SEQUENCE [LARGE SCALE GENOMIC DNA]</scope>
</reference>
<comment type="subcellular location">
    <subcellularLocation>
        <location evidence="1">Cell membrane</location>
        <topology evidence="1">Multi-pass membrane protein</topology>
    </subcellularLocation>
</comment>
<organism evidence="10 11">
    <name type="scientific">Candidatus Woesebacteria bacterium GW2011_GWB1_45_5</name>
    <dbReference type="NCBI Taxonomy" id="1618581"/>
    <lineage>
        <taxon>Bacteria</taxon>
        <taxon>Candidatus Woeseibacteriota</taxon>
    </lineage>
</organism>
<dbReference type="Proteomes" id="UP000034329">
    <property type="component" value="Unassembled WGS sequence"/>
</dbReference>
<dbReference type="PANTHER" id="PTHR33908">
    <property type="entry name" value="MANNOSYLTRANSFERASE YKCB-RELATED"/>
    <property type="match status" value="1"/>
</dbReference>
<feature type="transmembrane region" description="Helical" evidence="8">
    <location>
        <begin position="182"/>
        <end position="200"/>
    </location>
</feature>
<dbReference type="PANTHER" id="PTHR33908:SF11">
    <property type="entry name" value="MEMBRANE PROTEIN"/>
    <property type="match status" value="1"/>
</dbReference>
<evidence type="ECO:0000256" key="1">
    <source>
        <dbReference type="ARBA" id="ARBA00004651"/>
    </source>
</evidence>
<proteinExistence type="predicted"/>
<keyword evidence="3" id="KW-0328">Glycosyltransferase</keyword>
<dbReference type="GO" id="GO:0009103">
    <property type="term" value="P:lipopolysaccharide biosynthetic process"/>
    <property type="evidence" value="ECO:0007669"/>
    <property type="project" value="UniProtKB-ARBA"/>
</dbReference>
<evidence type="ECO:0000256" key="2">
    <source>
        <dbReference type="ARBA" id="ARBA00022475"/>
    </source>
</evidence>
<dbReference type="GO" id="GO:0005886">
    <property type="term" value="C:plasma membrane"/>
    <property type="evidence" value="ECO:0007669"/>
    <property type="project" value="UniProtKB-SubCell"/>
</dbReference>
<feature type="transmembrane region" description="Helical" evidence="8">
    <location>
        <begin position="276"/>
        <end position="292"/>
    </location>
</feature>
<protein>
    <submittedName>
        <fullName evidence="10">Glycosyl transferase family protein</fullName>
    </submittedName>
</protein>
<dbReference type="Pfam" id="PF13231">
    <property type="entry name" value="PMT_2"/>
    <property type="match status" value="1"/>
</dbReference>
<dbReference type="InterPro" id="IPR038731">
    <property type="entry name" value="RgtA/B/C-like"/>
</dbReference>
<feature type="domain" description="Glycosyltransferase RgtA/B/C/D-like" evidence="9">
    <location>
        <begin position="49"/>
        <end position="185"/>
    </location>
</feature>
<sequence>MIYLTLVLGFILRLISVNQSLWLDEATSALVAKMPIAGMFADFLPGDFHPPLYYLLLNAWGTVSGYSEVALRIPSLLAGMGTVYVVYRMAGRVPALLLATSGLHIYYSQEARMYALAALFVSLTVLFFIKTLHEKRVGDLVWYGIFLSLSILTDYLPVLVIPALWTAAWLNGKNIFWWKKFIASHIIPAVLGALWLPYFIKQITAGLLVKSASPAWWQLLGQVNFKNIILVPAKFIFGRIDMDVTAPYILITSLAFLLFGFLLVKSLKNFEKTKVIWLWLVFPLVLGLAVSFRVPTLSYFRYLFVLPAFYILVASGIKSRLFLVLVLVVNLLTSGMYLFDSRLHREDWRSAAGALGSSKVVFPADSQKEALIYYRKGSQIVSPGEATGKDKEIWLSRYVWEIFDPEDAAGKKIEDLGYNKTSEHNFNGVVFWKYAKKRWKE</sequence>
<keyword evidence="7 8" id="KW-0472">Membrane</keyword>
<evidence type="ECO:0000256" key="6">
    <source>
        <dbReference type="ARBA" id="ARBA00022989"/>
    </source>
</evidence>
<gene>
    <name evidence="10" type="ORF">UX13_C0009G0007</name>
</gene>
<accession>A0A0G1QPI9</accession>
<keyword evidence="4 10" id="KW-0808">Transferase</keyword>
<evidence type="ECO:0000256" key="7">
    <source>
        <dbReference type="ARBA" id="ARBA00023136"/>
    </source>
</evidence>
<feature type="transmembrane region" description="Helical" evidence="8">
    <location>
        <begin position="85"/>
        <end position="107"/>
    </location>
</feature>
<keyword evidence="6 8" id="KW-1133">Transmembrane helix</keyword>
<dbReference type="PATRIC" id="fig|1618581.3.peg.161"/>
<dbReference type="InterPro" id="IPR050297">
    <property type="entry name" value="LipidA_mod_glycosyltrf_83"/>
</dbReference>
<dbReference type="EMBL" id="LCLA01000009">
    <property type="protein sequence ID" value="KKU10545.1"/>
    <property type="molecule type" value="Genomic_DNA"/>
</dbReference>
<evidence type="ECO:0000256" key="5">
    <source>
        <dbReference type="ARBA" id="ARBA00022692"/>
    </source>
</evidence>
<dbReference type="GO" id="GO:0016763">
    <property type="term" value="F:pentosyltransferase activity"/>
    <property type="evidence" value="ECO:0007669"/>
    <property type="project" value="TreeGrafter"/>
</dbReference>